<dbReference type="Pfam" id="PF19821">
    <property type="entry name" value="Phage_capsid_2"/>
    <property type="match status" value="1"/>
</dbReference>
<reference evidence="1" key="1">
    <citation type="journal article" date="2010" name="ISME J.">
        <title>Metagenome of the Mediterranean deep chlorophyll maximum studied by direct and fosmid library 454 pyrosequencing.</title>
        <authorList>
            <person name="Ghai R."/>
            <person name="Martin-Cuadrado A.B."/>
            <person name="Molto A.G."/>
            <person name="Heredia I.G."/>
            <person name="Cabrera R."/>
            <person name="Martin J."/>
            <person name="Verdu M."/>
            <person name="Deschamps P."/>
            <person name="Moreira D."/>
            <person name="Lopez-Garcia P."/>
            <person name="Mira A."/>
            <person name="Rodriguez-Valera F."/>
        </authorList>
    </citation>
    <scope>NUCLEOTIDE SEQUENCE</scope>
</reference>
<sequence>MSTEITKAFVEQYSSNIQMLSQQKGSLLRDKVRLESVTGKNAFFDQIGSVTATVRSTRHSDTPQADTPHSRRRVSLVDYEFADLVDDLDKVRMLVDPTSSYAQAAAFAMGRAMDDAIITAATGSADTGVAGGTAVALPSAQKIAEAGTAGLTIAKLRQAKEILDLASVDPSIPRYIVVSPKQITDLLGTTEVTSSDFNTVKALAQGDLSTFLGFNFCVSNRLTIASSKRKCFAFAQDGLALAVGKDSTARIDERSDKGYATQVYYSAAFGATRMEEEKVVEILAHEA</sequence>
<evidence type="ECO:0000313" key="1">
    <source>
        <dbReference type="EMBL" id="ADD95998.1"/>
    </source>
</evidence>
<organism evidence="1">
    <name type="scientific">uncultured organism MedDCM-OCT-S04-C1073</name>
    <dbReference type="NCBI Taxonomy" id="743607"/>
    <lineage>
        <taxon>unclassified sequences</taxon>
        <taxon>environmental samples</taxon>
    </lineage>
</organism>
<dbReference type="AlphaFoldDB" id="D6PJU7"/>
<protein>
    <submittedName>
        <fullName evidence="1">Uncharacterized protein</fullName>
    </submittedName>
</protein>
<accession>D6PJU7</accession>
<dbReference type="EMBL" id="GU943113">
    <property type="protein sequence ID" value="ADD95998.1"/>
    <property type="molecule type" value="Genomic_DNA"/>
</dbReference>
<proteinExistence type="predicted"/>
<dbReference type="InterPro" id="IPR045565">
    <property type="entry name" value="Phage_capsid_2"/>
</dbReference>
<name>D6PJU7_9ZZZZ</name>